<dbReference type="AlphaFoldDB" id="A0A4P7PQA8"/>
<dbReference type="EMBL" id="CP035088">
    <property type="protein sequence ID" value="QBZ92742.1"/>
    <property type="molecule type" value="Genomic_DNA"/>
</dbReference>
<proteinExistence type="predicted"/>
<gene>
    <name evidence="2" type="ORF">EPZ47_01275</name>
</gene>
<evidence type="ECO:0000313" key="3">
    <source>
        <dbReference type="Proteomes" id="UP000296468"/>
    </source>
</evidence>
<name>A0A4P7PQA8_9PSED</name>
<organism evidence="2 3">
    <name type="scientific">Pseudomonas viciae</name>
    <dbReference type="NCBI Taxonomy" id="2505979"/>
    <lineage>
        <taxon>Bacteria</taxon>
        <taxon>Pseudomonadati</taxon>
        <taxon>Pseudomonadota</taxon>
        <taxon>Gammaproteobacteria</taxon>
        <taxon>Pseudomonadales</taxon>
        <taxon>Pseudomonadaceae</taxon>
        <taxon>Pseudomonas</taxon>
    </lineage>
</organism>
<sequence length="63" mass="6866">MWGNFDPTNAVSRLLVGAGLLAKAVCQATPMPTDTPLSRASPLPQGSRRSVLGRTKTRRKRQF</sequence>
<reference evidence="2 3" key="1">
    <citation type="journal article" date="2019" name="Front. Microbiol.">
        <title>In silico and Genetic Analyses of Cyclic Lipopeptide Synthetic Gene Clusters in Pseudomonas sp. 11K1.</title>
        <authorList>
            <person name="Zhao H."/>
            <person name="Liu Y.P."/>
            <person name="Zhang L.Q."/>
        </authorList>
    </citation>
    <scope>NUCLEOTIDE SEQUENCE [LARGE SCALE GENOMIC DNA]</scope>
    <source>
        <strain evidence="2 3">11K1</strain>
    </source>
</reference>
<accession>A0A4P7PQA8</accession>
<dbReference type="Proteomes" id="UP000296468">
    <property type="component" value="Chromosome"/>
</dbReference>
<evidence type="ECO:0000313" key="2">
    <source>
        <dbReference type="EMBL" id="QBZ92742.1"/>
    </source>
</evidence>
<protein>
    <submittedName>
        <fullName evidence="2">Uncharacterized protein</fullName>
    </submittedName>
</protein>
<dbReference type="KEGG" id="pvk:EPZ47_01275"/>
<evidence type="ECO:0000256" key="1">
    <source>
        <dbReference type="SAM" id="MobiDB-lite"/>
    </source>
</evidence>
<feature type="region of interest" description="Disordered" evidence="1">
    <location>
        <begin position="30"/>
        <end position="63"/>
    </location>
</feature>